<dbReference type="EMBL" id="LSMT01000049">
    <property type="protein sequence ID" value="PFX30494.1"/>
    <property type="molecule type" value="Genomic_DNA"/>
</dbReference>
<dbReference type="Gene3D" id="3.40.50.300">
    <property type="entry name" value="P-loop containing nucleotide triphosphate hydrolases"/>
    <property type="match status" value="1"/>
</dbReference>
<dbReference type="OrthoDB" id="2386367at2759"/>
<dbReference type="InterPro" id="IPR027417">
    <property type="entry name" value="P-loop_NTPase"/>
</dbReference>
<dbReference type="PANTHER" id="PTHR32046:SF11">
    <property type="entry name" value="IMMUNE-ASSOCIATED NUCLEOTIDE-BINDING PROTEIN 10-LIKE"/>
    <property type="match status" value="1"/>
</dbReference>
<organism evidence="1 2">
    <name type="scientific">Stylophora pistillata</name>
    <name type="common">Smooth cauliflower coral</name>
    <dbReference type="NCBI Taxonomy" id="50429"/>
    <lineage>
        <taxon>Eukaryota</taxon>
        <taxon>Metazoa</taxon>
        <taxon>Cnidaria</taxon>
        <taxon>Anthozoa</taxon>
        <taxon>Hexacorallia</taxon>
        <taxon>Scleractinia</taxon>
        <taxon>Astrocoeniina</taxon>
        <taxon>Pocilloporidae</taxon>
        <taxon>Stylophora</taxon>
    </lineage>
</organism>
<dbReference type="AlphaFoldDB" id="A0A2B4SIK6"/>
<dbReference type="PANTHER" id="PTHR32046">
    <property type="entry name" value="G DOMAIN-CONTAINING PROTEIN"/>
    <property type="match status" value="1"/>
</dbReference>
<name>A0A2B4SIK6_STYPI</name>
<keyword evidence="2" id="KW-1185">Reference proteome</keyword>
<protein>
    <submittedName>
        <fullName evidence="1">Uncharacterized protein</fullName>
    </submittedName>
</protein>
<comment type="caution">
    <text evidence="1">The sequence shown here is derived from an EMBL/GenBank/DDBJ whole genome shotgun (WGS) entry which is preliminary data.</text>
</comment>
<gene>
    <name evidence="1" type="ORF">AWC38_SpisGene4696</name>
</gene>
<dbReference type="SUPFAM" id="SSF52540">
    <property type="entry name" value="P-loop containing nucleoside triphosphate hydrolases"/>
    <property type="match status" value="1"/>
</dbReference>
<proteinExistence type="predicted"/>
<evidence type="ECO:0000313" key="2">
    <source>
        <dbReference type="Proteomes" id="UP000225706"/>
    </source>
</evidence>
<evidence type="ECO:0000313" key="1">
    <source>
        <dbReference type="EMBL" id="PFX30494.1"/>
    </source>
</evidence>
<dbReference type="Proteomes" id="UP000225706">
    <property type="component" value="Unassembled WGS sequence"/>
</dbReference>
<reference evidence="2" key="1">
    <citation type="journal article" date="2017" name="bioRxiv">
        <title>Comparative analysis of the genomes of Stylophora pistillata and Acropora digitifera provides evidence for extensive differences between species of corals.</title>
        <authorList>
            <person name="Voolstra C.R."/>
            <person name="Li Y."/>
            <person name="Liew Y.J."/>
            <person name="Baumgarten S."/>
            <person name="Zoccola D."/>
            <person name="Flot J.-F."/>
            <person name="Tambutte S."/>
            <person name="Allemand D."/>
            <person name="Aranda M."/>
        </authorList>
    </citation>
    <scope>NUCLEOTIDE SEQUENCE [LARGE SCALE GENOMIC DNA]</scope>
</reference>
<sequence length="316" mass="34757">MEEVNEKFVCDELKRLKSKKTTGLDGMSARLLKDAAPVIAKPITYIINLTISTVSALAAFILKVYSNMASSGIKAEVSNDVTDGKAVRHNPSVKGPQLEASAAKGDFTILILGETGVGKSTWINGIANYAKHESLEDAMKDPDFTILIPSRFTFTNENGEEKDIAFGSADDNEVLSSGQSATQFSQEYRIETNTTIFHLIDTPGIGDCRGIEKDKENFDNILAFLTCYDKINAVVVLLKPNNARLTVAFKFCVLELLTHLHKSLVSNIMFAFTNSRGTFYRPGDSLPVLKKLLDQNSIGIDVSPSNYFCFDNEAFR</sequence>
<accession>A0A2B4SIK6</accession>